<protein>
    <submittedName>
        <fullName evidence="2">Uncharacterized protein LOC105036562</fullName>
    </submittedName>
</protein>
<name>A0A6I9QLT3_ELAGV</name>
<evidence type="ECO:0000313" key="2">
    <source>
        <dbReference type="RefSeq" id="XP_010910621.1"/>
    </source>
</evidence>
<dbReference type="Pfam" id="PF05553">
    <property type="entry name" value="DUF761"/>
    <property type="match status" value="1"/>
</dbReference>
<sequence>MAWSGPKDTSKKLWRIVRSIYQMFRRGIIRAVDLHLLLQRGKIAGKALGDLLASHHHHHTTSGGTSYPSAFSCRSMDVNTAFYSPKEIQFSCSDTPSHPFLYSAKRRNRRHRDYYYNYKVAAIAKAFEILNSEVLETDVAVASPSPASEWSYGKSPVVVRQLRVTDSPFPTREEEEEVDGRIDSEAEEFIRRFYEQLRLQQCVSSGVVTGGRQW</sequence>
<evidence type="ECO:0000313" key="1">
    <source>
        <dbReference type="Proteomes" id="UP000504607"/>
    </source>
</evidence>
<dbReference type="AlphaFoldDB" id="A0A6I9QLT3"/>
<organism evidence="1 2">
    <name type="scientific">Elaeis guineensis var. tenera</name>
    <name type="common">Oil palm</name>
    <dbReference type="NCBI Taxonomy" id="51953"/>
    <lineage>
        <taxon>Eukaryota</taxon>
        <taxon>Viridiplantae</taxon>
        <taxon>Streptophyta</taxon>
        <taxon>Embryophyta</taxon>
        <taxon>Tracheophyta</taxon>
        <taxon>Spermatophyta</taxon>
        <taxon>Magnoliopsida</taxon>
        <taxon>Liliopsida</taxon>
        <taxon>Arecaceae</taxon>
        <taxon>Arecoideae</taxon>
        <taxon>Cocoseae</taxon>
        <taxon>Elaeidinae</taxon>
        <taxon>Elaeis</taxon>
    </lineage>
</organism>
<dbReference type="RefSeq" id="XP_010910621.1">
    <property type="nucleotide sequence ID" value="XM_010912319.3"/>
</dbReference>
<dbReference type="InParanoid" id="A0A6I9QLT3"/>
<keyword evidence="1" id="KW-1185">Reference proteome</keyword>
<dbReference type="Proteomes" id="UP000504607">
    <property type="component" value="Unplaced"/>
</dbReference>
<accession>A0A6I9QLT3</accession>
<dbReference type="FunCoup" id="A0A6I9QLT3">
    <property type="interactions" value="1400"/>
</dbReference>
<dbReference type="InterPro" id="IPR008480">
    <property type="entry name" value="DUF761_pln"/>
</dbReference>
<dbReference type="PANTHER" id="PTHR33265">
    <property type="entry name" value="AVR9/CF-9 RAPIDLY ELICITED PROTEIN-RELATED"/>
    <property type="match status" value="1"/>
</dbReference>
<dbReference type="PANTHER" id="PTHR33265:SF26">
    <property type="entry name" value="OS06G0554600 PROTEIN"/>
    <property type="match status" value="1"/>
</dbReference>
<gene>
    <name evidence="2" type="primary">LOC105036562</name>
</gene>
<dbReference type="OrthoDB" id="696337at2759"/>
<proteinExistence type="predicted"/>
<reference evidence="2" key="1">
    <citation type="submission" date="2025-08" db="UniProtKB">
        <authorList>
            <consortium name="RefSeq"/>
        </authorList>
    </citation>
    <scope>IDENTIFICATION</scope>
</reference>